<evidence type="ECO:0000313" key="3">
    <source>
        <dbReference type="Proteomes" id="UP000325315"/>
    </source>
</evidence>
<dbReference type="InterPro" id="IPR021109">
    <property type="entry name" value="Peptidase_aspartic_dom_sf"/>
</dbReference>
<accession>A0A5B6V9Y9</accession>
<comment type="caution">
    <text evidence="2">The sequence shown here is derived from an EMBL/GenBank/DDBJ whole genome shotgun (WGS) entry which is preliminary data.</text>
</comment>
<dbReference type="EMBL" id="SMMG02000007">
    <property type="protein sequence ID" value="KAA3465801.1"/>
    <property type="molecule type" value="Genomic_DNA"/>
</dbReference>
<dbReference type="InterPro" id="IPR032567">
    <property type="entry name" value="RTL1-rel"/>
</dbReference>
<sequence>MLVRAMEIREFVILSDRAQKMEEIYASKRPNKAKTHDFGKRIGHKTFSGSPKKKLLAPSKFSGRDRSKKSGMKALTPSVASMGSVRNTNRTECKQCSRYHFGVCRSGAKVKSNRPEARAPTRIYAIRAREEALALDIIAGTFPLFNVCVYALIGPGSTHSYICTILVTKKNLPVESIDCFVKVTNPLAHNVIVDLVCKQCPLKIQGYNFSADLMLLPFNDFDVILGMD</sequence>
<organism evidence="2 3">
    <name type="scientific">Gossypium australe</name>
    <dbReference type="NCBI Taxonomy" id="47621"/>
    <lineage>
        <taxon>Eukaryota</taxon>
        <taxon>Viridiplantae</taxon>
        <taxon>Streptophyta</taxon>
        <taxon>Embryophyta</taxon>
        <taxon>Tracheophyta</taxon>
        <taxon>Spermatophyta</taxon>
        <taxon>Magnoliopsida</taxon>
        <taxon>eudicotyledons</taxon>
        <taxon>Gunneridae</taxon>
        <taxon>Pentapetalae</taxon>
        <taxon>rosids</taxon>
        <taxon>malvids</taxon>
        <taxon>Malvales</taxon>
        <taxon>Malvaceae</taxon>
        <taxon>Malvoideae</taxon>
        <taxon>Gossypium</taxon>
    </lineage>
</organism>
<keyword evidence="3" id="KW-1185">Reference proteome</keyword>
<dbReference type="AlphaFoldDB" id="A0A5B6V9Y9"/>
<protein>
    <recommendedName>
        <fullName evidence="4">Gag-Pol polyprotein</fullName>
    </recommendedName>
</protein>
<proteinExistence type="predicted"/>
<dbReference type="PANTHER" id="PTHR15503:SF45">
    <property type="entry name" value="RNA-DIRECTED DNA POLYMERASE HOMOLOG"/>
    <property type="match status" value="1"/>
</dbReference>
<gene>
    <name evidence="2" type="ORF">EPI10_000941</name>
</gene>
<evidence type="ECO:0008006" key="4">
    <source>
        <dbReference type="Google" id="ProtNLM"/>
    </source>
</evidence>
<name>A0A5B6V9Y9_9ROSI</name>
<dbReference type="CDD" id="cd00303">
    <property type="entry name" value="retropepsin_like"/>
    <property type="match status" value="1"/>
</dbReference>
<dbReference type="PANTHER" id="PTHR15503">
    <property type="entry name" value="LDOC1 RELATED"/>
    <property type="match status" value="1"/>
</dbReference>
<evidence type="ECO:0000313" key="2">
    <source>
        <dbReference type="EMBL" id="KAA3465801.1"/>
    </source>
</evidence>
<dbReference type="Pfam" id="PF08284">
    <property type="entry name" value="RVP_2"/>
    <property type="match status" value="1"/>
</dbReference>
<dbReference type="Proteomes" id="UP000325315">
    <property type="component" value="Unassembled WGS sequence"/>
</dbReference>
<dbReference type="OrthoDB" id="786726at2759"/>
<dbReference type="Gene3D" id="2.40.70.10">
    <property type="entry name" value="Acid Proteases"/>
    <property type="match status" value="1"/>
</dbReference>
<feature type="region of interest" description="Disordered" evidence="1">
    <location>
        <begin position="32"/>
        <end position="72"/>
    </location>
</feature>
<evidence type="ECO:0000256" key="1">
    <source>
        <dbReference type="SAM" id="MobiDB-lite"/>
    </source>
</evidence>
<reference evidence="3" key="1">
    <citation type="journal article" date="2019" name="Plant Biotechnol. J.">
        <title>Genome sequencing of the Australian wild diploid species Gossypium australe highlights disease resistance and delayed gland morphogenesis.</title>
        <authorList>
            <person name="Cai Y."/>
            <person name="Cai X."/>
            <person name="Wang Q."/>
            <person name="Wang P."/>
            <person name="Zhang Y."/>
            <person name="Cai C."/>
            <person name="Xu Y."/>
            <person name="Wang K."/>
            <person name="Zhou Z."/>
            <person name="Wang C."/>
            <person name="Geng S."/>
            <person name="Li B."/>
            <person name="Dong Q."/>
            <person name="Hou Y."/>
            <person name="Wang H."/>
            <person name="Ai P."/>
            <person name="Liu Z."/>
            <person name="Yi F."/>
            <person name="Sun M."/>
            <person name="An G."/>
            <person name="Cheng J."/>
            <person name="Zhang Y."/>
            <person name="Shi Q."/>
            <person name="Xie Y."/>
            <person name="Shi X."/>
            <person name="Chang Y."/>
            <person name="Huang F."/>
            <person name="Chen Y."/>
            <person name="Hong S."/>
            <person name="Mi L."/>
            <person name="Sun Q."/>
            <person name="Zhang L."/>
            <person name="Zhou B."/>
            <person name="Peng R."/>
            <person name="Zhang X."/>
            <person name="Liu F."/>
        </authorList>
    </citation>
    <scope>NUCLEOTIDE SEQUENCE [LARGE SCALE GENOMIC DNA]</scope>
    <source>
        <strain evidence="3">cv. PA1801</strain>
    </source>
</reference>